<dbReference type="AlphaFoldDB" id="A0A2T3AKZ1"/>
<keyword evidence="8" id="KW-0342">GTP-binding</keyword>
<evidence type="ECO:0000256" key="6">
    <source>
        <dbReference type="ARBA" id="ARBA00022777"/>
    </source>
</evidence>
<evidence type="ECO:0000256" key="2">
    <source>
        <dbReference type="ARBA" id="ARBA00004496"/>
    </source>
</evidence>
<keyword evidence="7" id="KW-0067">ATP-binding</keyword>
<dbReference type="SUPFAM" id="SSF52540">
    <property type="entry name" value="P-loop containing nucleoside triphosphate hydrolases"/>
    <property type="match status" value="1"/>
</dbReference>
<evidence type="ECO:0000256" key="5">
    <source>
        <dbReference type="ARBA" id="ARBA00022741"/>
    </source>
</evidence>
<dbReference type="InterPro" id="IPR000897">
    <property type="entry name" value="SRP54_GTPase_dom"/>
</dbReference>
<dbReference type="FunCoup" id="A0A2T3AKZ1">
    <property type="interactions" value="324"/>
</dbReference>
<evidence type="ECO:0000313" key="13">
    <source>
        <dbReference type="Proteomes" id="UP000241462"/>
    </source>
</evidence>
<evidence type="ECO:0000256" key="10">
    <source>
        <dbReference type="ARBA" id="ARBA00061312"/>
    </source>
</evidence>
<keyword evidence="9" id="KW-0539">Nucleus</keyword>
<evidence type="ECO:0000256" key="7">
    <source>
        <dbReference type="ARBA" id="ARBA00022840"/>
    </source>
</evidence>
<dbReference type="EMBL" id="KZ678378">
    <property type="protein sequence ID" value="PSS02333.1"/>
    <property type="molecule type" value="Genomic_DNA"/>
</dbReference>
<keyword evidence="13" id="KW-1185">Reference proteome</keyword>
<gene>
    <name evidence="12" type="ORF">BD289DRAFT_359811</name>
</gene>
<dbReference type="Proteomes" id="UP000241462">
    <property type="component" value="Unassembled WGS sequence"/>
</dbReference>
<evidence type="ECO:0000256" key="8">
    <source>
        <dbReference type="ARBA" id="ARBA00023134"/>
    </source>
</evidence>
<keyword evidence="6" id="KW-0418">Kinase</keyword>
<comment type="similarity">
    <text evidence="10">Belongs to the GLYK kinase family.</text>
</comment>
<dbReference type="GO" id="GO:0016301">
    <property type="term" value="F:kinase activity"/>
    <property type="evidence" value="ECO:0007669"/>
    <property type="project" value="UniProtKB-KW"/>
</dbReference>
<dbReference type="STRING" id="2025994.A0A2T3AKZ1"/>
<evidence type="ECO:0000259" key="11">
    <source>
        <dbReference type="Pfam" id="PF00448"/>
    </source>
</evidence>
<dbReference type="GO" id="GO:0005634">
    <property type="term" value="C:nucleus"/>
    <property type="evidence" value="ECO:0007669"/>
    <property type="project" value="UniProtKB-SubCell"/>
</dbReference>
<sequence length="304" mass="34447">MASTPDVPLQTRIVDDKSPKCVPFILERLQAYQAASPTTSSRPFIIGLNGVQGVGKTTLVRALAETLQERRSLQTLVLSIDDFYLRHADQLRLAASQPDNALVQVRGEPGTHDVALLRDVFNALSNGEPTLIPAYDKGAYNGLGERLPESQWTRVNHEDQPRVQVVILEGWCVGFRGVSHDEIQAKWLAPSRTLALHQLDDLFFINDQLKGYEAVTNLLDAFIHIDAEDTEYVYGWRLEQEQVLRRERGIGMTDEQVIRFVDAYYPAYELFSDGMRSGIFRDRKGCQLRLIVDKYRMVVDTIVI</sequence>
<name>A0A2T3AKZ1_9PEZI</name>
<keyword evidence="12" id="KW-0378">Hydrolase</keyword>
<accession>A0A2T3AKZ1</accession>
<dbReference type="GO" id="GO:0016787">
    <property type="term" value="F:hydrolase activity"/>
    <property type="evidence" value="ECO:0007669"/>
    <property type="project" value="UniProtKB-KW"/>
</dbReference>
<dbReference type="GO" id="GO:0005524">
    <property type="term" value="F:ATP binding"/>
    <property type="evidence" value="ECO:0007669"/>
    <property type="project" value="UniProtKB-KW"/>
</dbReference>
<evidence type="ECO:0000313" key="12">
    <source>
        <dbReference type="EMBL" id="PSS02333.1"/>
    </source>
</evidence>
<feature type="domain" description="SRP54-type proteins GTP-binding" evidence="11">
    <location>
        <begin position="44"/>
        <end position="104"/>
    </location>
</feature>
<evidence type="ECO:0000256" key="1">
    <source>
        <dbReference type="ARBA" id="ARBA00004123"/>
    </source>
</evidence>
<reference evidence="12 13" key="1">
    <citation type="journal article" date="2018" name="Mycol. Prog.">
        <title>Coniella lustricola, a new species from submerged detritus.</title>
        <authorList>
            <person name="Raudabaugh D.B."/>
            <person name="Iturriaga T."/>
            <person name="Carver A."/>
            <person name="Mondo S."/>
            <person name="Pangilinan J."/>
            <person name="Lipzen A."/>
            <person name="He G."/>
            <person name="Amirebrahimi M."/>
            <person name="Grigoriev I.V."/>
            <person name="Miller A.N."/>
        </authorList>
    </citation>
    <scope>NUCLEOTIDE SEQUENCE [LARGE SCALE GENOMIC DNA]</scope>
    <source>
        <strain evidence="12 13">B22-T-1</strain>
    </source>
</reference>
<keyword evidence="5" id="KW-0547">Nucleotide-binding</keyword>
<dbReference type="Pfam" id="PF00448">
    <property type="entry name" value="SRP54"/>
    <property type="match status" value="1"/>
</dbReference>
<dbReference type="OrthoDB" id="347435at2759"/>
<evidence type="ECO:0000256" key="9">
    <source>
        <dbReference type="ARBA" id="ARBA00023242"/>
    </source>
</evidence>
<dbReference type="Gene3D" id="3.40.50.300">
    <property type="entry name" value="P-loop containing nucleotide triphosphate hydrolases"/>
    <property type="match status" value="1"/>
</dbReference>
<evidence type="ECO:0000256" key="4">
    <source>
        <dbReference type="ARBA" id="ARBA00022679"/>
    </source>
</evidence>
<organism evidence="12 13">
    <name type="scientific">Coniella lustricola</name>
    <dbReference type="NCBI Taxonomy" id="2025994"/>
    <lineage>
        <taxon>Eukaryota</taxon>
        <taxon>Fungi</taxon>
        <taxon>Dikarya</taxon>
        <taxon>Ascomycota</taxon>
        <taxon>Pezizomycotina</taxon>
        <taxon>Sordariomycetes</taxon>
        <taxon>Sordariomycetidae</taxon>
        <taxon>Diaporthales</taxon>
        <taxon>Schizoparmaceae</taxon>
        <taxon>Coniella</taxon>
    </lineage>
</organism>
<dbReference type="PANTHER" id="PTHR10285">
    <property type="entry name" value="URIDINE KINASE"/>
    <property type="match status" value="1"/>
</dbReference>
<keyword evidence="4" id="KW-0808">Transferase</keyword>
<proteinExistence type="inferred from homology"/>
<dbReference type="FunFam" id="3.40.50.300:FF:001691">
    <property type="entry name" value="Probable ATP-dependent kinase TDA10"/>
    <property type="match status" value="1"/>
</dbReference>
<dbReference type="InterPro" id="IPR027417">
    <property type="entry name" value="P-loop_NTPase"/>
</dbReference>
<comment type="subcellular location">
    <subcellularLocation>
        <location evidence="2">Cytoplasm</location>
    </subcellularLocation>
    <subcellularLocation>
        <location evidence="1">Nucleus</location>
    </subcellularLocation>
</comment>
<dbReference type="GO" id="GO:0005525">
    <property type="term" value="F:GTP binding"/>
    <property type="evidence" value="ECO:0007669"/>
    <property type="project" value="UniProtKB-KW"/>
</dbReference>
<evidence type="ECO:0000256" key="3">
    <source>
        <dbReference type="ARBA" id="ARBA00022490"/>
    </source>
</evidence>
<dbReference type="GO" id="GO:0006614">
    <property type="term" value="P:SRP-dependent cotranslational protein targeting to membrane"/>
    <property type="evidence" value="ECO:0007669"/>
    <property type="project" value="InterPro"/>
</dbReference>
<keyword evidence="3" id="KW-0963">Cytoplasm</keyword>
<protein>
    <submittedName>
        <fullName evidence="12">P-loop containing nucleoside triphosphate hydrolase protein</fullName>
    </submittedName>
</protein>
<dbReference type="InParanoid" id="A0A2T3AKZ1"/>
<dbReference type="GO" id="GO:0005737">
    <property type="term" value="C:cytoplasm"/>
    <property type="evidence" value="ECO:0007669"/>
    <property type="project" value="UniProtKB-SubCell"/>
</dbReference>